<dbReference type="InterPro" id="IPR029063">
    <property type="entry name" value="SAM-dependent_MTases_sf"/>
</dbReference>
<dbReference type="STRING" id="444597.BST26_02885"/>
<dbReference type="InterPro" id="IPR050508">
    <property type="entry name" value="Methyltransf_Superfamily"/>
</dbReference>
<dbReference type="InterPro" id="IPR013216">
    <property type="entry name" value="Methyltransf_11"/>
</dbReference>
<dbReference type="CDD" id="cd02440">
    <property type="entry name" value="AdoMet_MTases"/>
    <property type="match status" value="1"/>
</dbReference>
<protein>
    <submittedName>
        <fullName evidence="1">Uncharacterized protein</fullName>
    </submittedName>
</protein>
<organism evidence="1 2">
    <name type="scientific">Mycolicibacterium insubricum</name>
    <dbReference type="NCBI Taxonomy" id="444597"/>
    <lineage>
        <taxon>Bacteria</taxon>
        <taxon>Bacillati</taxon>
        <taxon>Actinomycetota</taxon>
        <taxon>Actinomycetes</taxon>
        <taxon>Mycobacteriales</taxon>
        <taxon>Mycobacteriaceae</taxon>
        <taxon>Mycolicibacterium</taxon>
    </lineage>
</organism>
<name>A0A1X0DLT3_9MYCO</name>
<sequence length="440" mass="48669">MADLIWIAHTTRYRGGSTEFGIAAHTMARELAATHPDAAVVVAALDGKADFTAAMADITAAGDRITELHFLGHAGMYGPMFATTAWPEQFSPHEWRDMHIPFTPGAQAYFHTCRSARWFAPFFAETFGVPTWGHHGYTTVSARPDRFSWAALSHPGQLYLIETVGRKTHGLTGSLRKYSGAPAIPMTCAHPEPAPAARGYDAVATLYDRAYANIRVREAEWHWLSERLTTVHRETGRRLRILDIGCGNGALLSAIGDLGVMESGIGADVSAAMLDTARARVDDPCIDFTLIDSPALPLPAHSVDVVVSFLSFRYLDWDPVLAEIHRVLRPGGRLLVVDMVERRATTADLPALARAVLAHRRTPHRHPRFAHDLRALVEHPDWQEVLRHNPIRAEHEYRWYLESRFPGARLETLTVAPHNRVVALDSGPVTTAATVPMSYP</sequence>
<dbReference type="OrthoDB" id="4307675at2"/>
<evidence type="ECO:0000313" key="2">
    <source>
        <dbReference type="Proteomes" id="UP000192801"/>
    </source>
</evidence>
<keyword evidence="2" id="KW-1185">Reference proteome</keyword>
<reference evidence="1 2" key="1">
    <citation type="submission" date="2016-12" db="EMBL/GenBank/DDBJ databases">
        <title>The new phylogeny of genus Mycobacterium.</title>
        <authorList>
            <person name="Tortoli E."/>
            <person name="Trovato A."/>
            <person name="Cirillo D.M."/>
        </authorList>
    </citation>
    <scope>NUCLEOTIDE SEQUENCE [LARGE SCALE GENOMIC DNA]</scope>
    <source>
        <strain evidence="1 2">DSM 45130</strain>
    </source>
</reference>
<accession>A0A1X0DLT3</accession>
<dbReference type="Proteomes" id="UP000192801">
    <property type="component" value="Unassembled WGS sequence"/>
</dbReference>
<dbReference type="GO" id="GO:0008757">
    <property type="term" value="F:S-adenosylmethionine-dependent methyltransferase activity"/>
    <property type="evidence" value="ECO:0007669"/>
    <property type="project" value="InterPro"/>
</dbReference>
<dbReference type="RefSeq" id="WP_083029264.1">
    <property type="nucleotide sequence ID" value="NZ_AP022618.1"/>
</dbReference>
<dbReference type="AlphaFoldDB" id="A0A1X0DLT3"/>
<proteinExistence type="predicted"/>
<comment type="caution">
    <text evidence="1">The sequence shown here is derived from an EMBL/GenBank/DDBJ whole genome shotgun (WGS) entry which is preliminary data.</text>
</comment>
<dbReference type="SUPFAM" id="SSF53335">
    <property type="entry name" value="S-adenosyl-L-methionine-dependent methyltransferases"/>
    <property type="match status" value="1"/>
</dbReference>
<dbReference type="Gene3D" id="3.40.50.150">
    <property type="entry name" value="Vaccinia Virus protein VP39"/>
    <property type="match status" value="1"/>
</dbReference>
<evidence type="ECO:0000313" key="1">
    <source>
        <dbReference type="EMBL" id="ORA73361.1"/>
    </source>
</evidence>
<dbReference type="Pfam" id="PF08241">
    <property type="entry name" value="Methyltransf_11"/>
    <property type="match status" value="1"/>
</dbReference>
<dbReference type="EMBL" id="MVHS01000004">
    <property type="protein sequence ID" value="ORA73361.1"/>
    <property type="molecule type" value="Genomic_DNA"/>
</dbReference>
<gene>
    <name evidence="1" type="ORF">BST26_02885</name>
</gene>
<dbReference type="PANTHER" id="PTHR42912">
    <property type="entry name" value="METHYLTRANSFERASE"/>
    <property type="match status" value="1"/>
</dbReference>